<proteinExistence type="predicted"/>
<organism evidence="1 2">
    <name type="scientific">Metaclostridioides mangenotii</name>
    <dbReference type="NCBI Taxonomy" id="1540"/>
    <lineage>
        <taxon>Bacteria</taxon>
        <taxon>Bacillati</taxon>
        <taxon>Bacillota</taxon>
        <taxon>Clostridia</taxon>
        <taxon>Peptostreptococcales</taxon>
        <taxon>Peptostreptococcaceae</taxon>
        <taxon>Metaclostridioides</taxon>
    </lineage>
</organism>
<evidence type="ECO:0000313" key="1">
    <source>
        <dbReference type="EMBL" id="MBP1854001.1"/>
    </source>
</evidence>
<sequence length="66" mass="7591">MAAELIGRNVEAQDGTSWDRLYKVGNSKIYINYARNSKEENDKVLEEIKQVHIDILRGIAARENED</sequence>
<protein>
    <submittedName>
        <fullName evidence="1">Uncharacterized protein</fullName>
    </submittedName>
</protein>
<accession>A0ABS4E7V0</accession>
<name>A0ABS4E7V0_9FIRM</name>
<gene>
    <name evidence="1" type="ORF">J2Z43_000391</name>
</gene>
<evidence type="ECO:0000313" key="2">
    <source>
        <dbReference type="Proteomes" id="UP000767291"/>
    </source>
</evidence>
<comment type="caution">
    <text evidence="1">The sequence shown here is derived from an EMBL/GenBank/DDBJ whole genome shotgun (WGS) entry which is preliminary data.</text>
</comment>
<keyword evidence="2" id="KW-1185">Reference proteome</keyword>
<dbReference type="EMBL" id="JAGGJX010000001">
    <property type="protein sequence ID" value="MBP1854001.1"/>
    <property type="molecule type" value="Genomic_DNA"/>
</dbReference>
<dbReference type="Proteomes" id="UP000767291">
    <property type="component" value="Unassembled WGS sequence"/>
</dbReference>
<reference evidence="1 2" key="1">
    <citation type="submission" date="2021-03" db="EMBL/GenBank/DDBJ databases">
        <title>Genomic Encyclopedia of Type Strains, Phase IV (KMG-IV): sequencing the most valuable type-strain genomes for metagenomic binning, comparative biology and taxonomic classification.</title>
        <authorList>
            <person name="Goeker M."/>
        </authorList>
    </citation>
    <scope>NUCLEOTIDE SEQUENCE [LARGE SCALE GENOMIC DNA]</scope>
    <source>
        <strain evidence="1 2">DSM 1289</strain>
    </source>
</reference>
<dbReference type="RefSeq" id="WP_209455594.1">
    <property type="nucleotide sequence ID" value="NZ_BAAACS010000017.1"/>
</dbReference>